<dbReference type="Gene3D" id="3.40.190.10">
    <property type="entry name" value="Periplasmic binding protein-like II"/>
    <property type="match status" value="2"/>
</dbReference>
<evidence type="ECO:0000313" key="5">
    <source>
        <dbReference type="EMBL" id="CAI9106431.1"/>
    </source>
</evidence>
<dbReference type="GO" id="GO:0019808">
    <property type="term" value="F:polyamine binding"/>
    <property type="evidence" value="ECO:0007669"/>
    <property type="project" value="InterPro"/>
</dbReference>
<accession>A0AAV1DGZ4</accession>
<dbReference type="Pfam" id="PF13343">
    <property type="entry name" value="SBP_bac_6"/>
    <property type="match status" value="1"/>
</dbReference>
<proteinExistence type="predicted"/>
<dbReference type="PRINTS" id="PR00909">
    <property type="entry name" value="SPERMDNBNDNG"/>
</dbReference>
<keyword evidence="2" id="KW-0813">Transport</keyword>
<name>A0AAV1DGZ4_OLDCO</name>
<evidence type="ECO:0000256" key="4">
    <source>
        <dbReference type="ARBA" id="ARBA00022764"/>
    </source>
</evidence>
<dbReference type="PANTHER" id="PTHR30222:SF17">
    <property type="entry name" value="SPERMIDINE_PUTRESCINE-BINDING PERIPLASMIC PROTEIN"/>
    <property type="match status" value="1"/>
</dbReference>
<evidence type="ECO:0000313" key="6">
    <source>
        <dbReference type="Proteomes" id="UP001161247"/>
    </source>
</evidence>
<keyword evidence="4" id="KW-0574">Periplasm</keyword>
<organism evidence="5 6">
    <name type="scientific">Oldenlandia corymbosa var. corymbosa</name>
    <dbReference type="NCBI Taxonomy" id="529605"/>
    <lineage>
        <taxon>Eukaryota</taxon>
        <taxon>Viridiplantae</taxon>
        <taxon>Streptophyta</taxon>
        <taxon>Embryophyta</taxon>
        <taxon>Tracheophyta</taxon>
        <taxon>Spermatophyta</taxon>
        <taxon>Magnoliopsida</taxon>
        <taxon>eudicotyledons</taxon>
        <taxon>Gunneridae</taxon>
        <taxon>Pentapetalae</taxon>
        <taxon>asterids</taxon>
        <taxon>lamiids</taxon>
        <taxon>Gentianales</taxon>
        <taxon>Rubiaceae</taxon>
        <taxon>Rubioideae</taxon>
        <taxon>Spermacoceae</taxon>
        <taxon>Hedyotis-Oldenlandia complex</taxon>
        <taxon>Oldenlandia</taxon>
    </lineage>
</organism>
<keyword evidence="6" id="KW-1185">Reference proteome</keyword>
<evidence type="ECO:0000256" key="3">
    <source>
        <dbReference type="ARBA" id="ARBA00022729"/>
    </source>
</evidence>
<keyword evidence="3" id="KW-0732">Signal</keyword>
<comment type="subcellular location">
    <subcellularLocation>
        <location evidence="1">Periplasm</location>
    </subcellularLocation>
</comment>
<protein>
    <submittedName>
        <fullName evidence="5">OLC1v1005584C1</fullName>
    </submittedName>
</protein>
<dbReference type="Proteomes" id="UP001161247">
    <property type="component" value="Chromosome 5"/>
</dbReference>
<dbReference type="AlphaFoldDB" id="A0AAV1DGZ4"/>
<dbReference type="GO" id="GO:0015846">
    <property type="term" value="P:polyamine transport"/>
    <property type="evidence" value="ECO:0007669"/>
    <property type="project" value="InterPro"/>
</dbReference>
<gene>
    <name evidence="5" type="ORF">OLC1_LOCUS14928</name>
</gene>
<dbReference type="InterPro" id="IPR001188">
    <property type="entry name" value="Sperm_putr-bd"/>
</dbReference>
<dbReference type="SUPFAM" id="SSF53850">
    <property type="entry name" value="Periplasmic binding protein-like II"/>
    <property type="match status" value="1"/>
</dbReference>
<dbReference type="PANTHER" id="PTHR30222">
    <property type="entry name" value="SPERMIDINE/PUTRESCINE-BINDING PERIPLASMIC PROTEIN"/>
    <property type="match status" value="1"/>
</dbReference>
<dbReference type="EMBL" id="OX459122">
    <property type="protein sequence ID" value="CAI9106431.1"/>
    <property type="molecule type" value="Genomic_DNA"/>
</dbReference>
<evidence type="ECO:0000256" key="1">
    <source>
        <dbReference type="ARBA" id="ARBA00004418"/>
    </source>
</evidence>
<dbReference type="CDD" id="cd13661">
    <property type="entry name" value="PBP2_PotD_PotF_like_1"/>
    <property type="match status" value="1"/>
</dbReference>
<sequence length="545" mass="60625">MSIVEPLTMFTSSTDCSLNSKFSLVPFLRRNPQSTTYRVKRLRISFGKLCAAAGAGNPASSSSSPVTGDALRNLAVSSVVLLVGLGFSHRCLSASAAVDIPTTPVVAPENSQTLGSSEDVETDDMNDVLEKQESEIFPLTVPLRIVALRNSFPPVWFQRRTCWLIILLLLLKDFVQTQGKRVRLGSQFRQSLNDIVSELQAPVKKRDALAAADLITVGDSWLSFLIKEGLIDPMEGVEKQDWFQDLADEWKGYLRRSDDGKLDPQGRVWAAPYRWGSLVIAYKKSKFEKHKLDPIEDWADLWRPELTGKISMVDSPREIVGAVLKYMGASYNTHDITSQVSGGKTALLENLLLLTKQVRLFDSEYYLKAFAIGDVWVAVGWSTDILPAAKRMSNVSVVVPKSGASLWADLWAIPATSKLQVAEFGGRVRGPSPLVAQWIEFCLQDARAQSFKEETIPGASPNAFKGTMEEPSSLRKGRPKLETNLIAGVPPPEILARCEFLEPLPEETLADYRWLIDQIDKPNHSFMGMVQRKFFSVLNFFKPKL</sequence>
<reference evidence="5" key="1">
    <citation type="submission" date="2023-03" db="EMBL/GenBank/DDBJ databases">
        <authorList>
            <person name="Julca I."/>
        </authorList>
    </citation>
    <scope>NUCLEOTIDE SEQUENCE</scope>
</reference>
<evidence type="ECO:0000256" key="2">
    <source>
        <dbReference type="ARBA" id="ARBA00022448"/>
    </source>
</evidence>